<accession>A0A7U3MXW5</accession>
<dbReference type="SUPFAM" id="SSF53901">
    <property type="entry name" value="Thiolase-like"/>
    <property type="match status" value="1"/>
</dbReference>
<dbReference type="AlphaFoldDB" id="A0A7U3MXW5"/>
<protein>
    <submittedName>
        <fullName evidence="6">Short-chain dehydrogenase/reductase SDR</fullName>
    </submittedName>
</protein>
<dbReference type="PROSITE" id="PS52004">
    <property type="entry name" value="KS3_2"/>
    <property type="match status" value="1"/>
</dbReference>
<dbReference type="Gene3D" id="3.30.70.3290">
    <property type="match status" value="1"/>
</dbReference>
<keyword evidence="1" id="KW-0596">Phosphopantetheine</keyword>
<dbReference type="InterPro" id="IPR032821">
    <property type="entry name" value="PKS_assoc"/>
</dbReference>
<dbReference type="Pfam" id="PF00698">
    <property type="entry name" value="Acyl_transf_1"/>
    <property type="match status" value="1"/>
</dbReference>
<dbReference type="PROSITE" id="PS00606">
    <property type="entry name" value="KS3_1"/>
    <property type="match status" value="1"/>
</dbReference>
<dbReference type="InterPro" id="IPR016035">
    <property type="entry name" value="Acyl_Trfase/lysoPLipase"/>
</dbReference>
<dbReference type="InterPro" id="IPR050091">
    <property type="entry name" value="PKS_NRPS_Biosynth_Enz"/>
</dbReference>
<dbReference type="InterPro" id="IPR016036">
    <property type="entry name" value="Malonyl_transacylase_ACP-bd"/>
</dbReference>
<organism evidence="6">
    <name type="scientific">Stigmatella aurantiaca</name>
    <dbReference type="NCBI Taxonomy" id="41"/>
    <lineage>
        <taxon>Bacteria</taxon>
        <taxon>Pseudomonadati</taxon>
        <taxon>Myxococcota</taxon>
        <taxon>Myxococcia</taxon>
        <taxon>Myxococcales</taxon>
        <taxon>Cystobacterineae</taxon>
        <taxon>Archangiaceae</taxon>
        <taxon>Stigmatella</taxon>
    </lineage>
</organism>
<dbReference type="SMART" id="SM00825">
    <property type="entry name" value="PKS_KS"/>
    <property type="match status" value="1"/>
</dbReference>
<dbReference type="InterPro" id="IPR014030">
    <property type="entry name" value="Ketoacyl_synth_N"/>
</dbReference>
<evidence type="ECO:0000313" key="6">
    <source>
        <dbReference type="EMBL" id="QKW94341.1"/>
    </source>
</evidence>
<dbReference type="PANTHER" id="PTHR43775">
    <property type="entry name" value="FATTY ACID SYNTHASE"/>
    <property type="match status" value="1"/>
</dbReference>
<dbReference type="EMBL" id="MT513751">
    <property type="protein sequence ID" value="QKW94341.1"/>
    <property type="molecule type" value="Genomic_DNA"/>
</dbReference>
<dbReference type="PANTHER" id="PTHR43775:SF37">
    <property type="entry name" value="SI:DKEY-61P9.11"/>
    <property type="match status" value="1"/>
</dbReference>
<evidence type="ECO:0000256" key="4">
    <source>
        <dbReference type="SAM" id="MobiDB-lite"/>
    </source>
</evidence>
<dbReference type="Pfam" id="PF00109">
    <property type="entry name" value="ketoacyl-synt"/>
    <property type="match status" value="1"/>
</dbReference>
<evidence type="ECO:0000256" key="3">
    <source>
        <dbReference type="ARBA" id="ARBA00022679"/>
    </source>
</evidence>
<dbReference type="GO" id="GO:0004312">
    <property type="term" value="F:fatty acid synthase activity"/>
    <property type="evidence" value="ECO:0007669"/>
    <property type="project" value="TreeGrafter"/>
</dbReference>
<dbReference type="InterPro" id="IPR014043">
    <property type="entry name" value="Acyl_transferase_dom"/>
</dbReference>
<name>A0A7U3MXW5_STIAU</name>
<feature type="region of interest" description="Disordered" evidence="4">
    <location>
        <begin position="878"/>
        <end position="927"/>
    </location>
</feature>
<dbReference type="Gene3D" id="3.40.366.10">
    <property type="entry name" value="Malonyl-Coenzyme A Acyl Carrier Protein, domain 2"/>
    <property type="match status" value="1"/>
</dbReference>
<dbReference type="InterPro" id="IPR018201">
    <property type="entry name" value="Ketoacyl_synth_AS"/>
</dbReference>
<dbReference type="SUPFAM" id="SSF55048">
    <property type="entry name" value="Probable ACP-binding domain of malonyl-CoA ACP transacylase"/>
    <property type="match status" value="1"/>
</dbReference>
<keyword evidence="3" id="KW-0808">Transferase</keyword>
<dbReference type="InterPro" id="IPR020841">
    <property type="entry name" value="PKS_Beta-ketoAc_synthase_dom"/>
</dbReference>
<feature type="domain" description="Ketosynthase family 3 (KS3)" evidence="5">
    <location>
        <begin position="10"/>
        <end position="429"/>
    </location>
</feature>
<keyword evidence="2" id="KW-0597">Phosphoprotein</keyword>
<dbReference type="GO" id="GO:0004315">
    <property type="term" value="F:3-oxoacyl-[acyl-carrier-protein] synthase activity"/>
    <property type="evidence" value="ECO:0007669"/>
    <property type="project" value="InterPro"/>
</dbReference>
<sequence length="954" mass="100681">MGQRMTSAEQSKVAIVGAAGRFPGAASLGDYWRLLVEGRVATAEPDASRSDLWKAAHDPVLGRKITTLRAGYLSDVAGFDAEYFSVSPREAPKLDPQQRLLLEVTHDALEDGGITRAELQRSNVGVFIGVGSSDYMSLDSGQKQHVDGYFGIGNSHNLLAGRISYFLNLKGPSLAIDTACSSSLTALHFAMQSLRGGEIDMAIVGGVNVILSPDLPLAFSQAKMLSPSGRCKTFSADADGYGRAEGVAVVILRRGASDALAPHPVRCFIASTAINQDGRSNGIAAPNGASQIRVIRSALERAGLSPADIAYVEAHGTGTPLGDAIELNALQEVFGGAPGASCFVGSAKASIGHAEAAAGLCGLLKGMLILEHGVIPPHPVQRPHTPFFRADDCALRIAEHAQPLPGNLRHVGISSFGFGGSNAHVVLERHTTQSQAAKETGRPVLLPLSSHFAAGLAEDAATLASHLAASGGALEPLSDTLMFAREHLAHRRSCVARTHAEAIEALRKEHAGAAPLPVTAGGKPKVAFMFTGQGSQYFGMGRELYEASGPFRAAFDRCDALIVQRAGVSMARLVYGPADGGDERLTGDTHTAQLSLFAFEYALASLWTALGVTPAFGIGHSVGELVAHTVSGSLSLADGVALVDERGRLMQSVFHDGAMVAVSMDLASLTALLRELGEPLHVAAINGKQRVVISGERQAVERLGKRLEREQVRFRALRTRHAFHSPTFDDAAAQLAERSRNLAIRAGAFPVVGNIEGSVVPPSALGGDYWGRHIAMPVQFSRGIETLTGLGAQIFLEIGPDRVLSQLVAADHGTRVRALSSVVRDRDAQESLLRAVGAMYELGFDLDFAPLGHAAPPSRVSLPARRLASKRYWTASSAELSAPVPSAEPEARSVPEVLAPRGPPALVTPAHPPPRERPAIPEAETNGEPDASVHALIDRQINVMRQQLALLDDQ</sequence>
<dbReference type="InterPro" id="IPR001227">
    <property type="entry name" value="Ac_transferase_dom_sf"/>
</dbReference>
<dbReference type="Pfam" id="PF02801">
    <property type="entry name" value="Ketoacyl-synt_C"/>
    <property type="match status" value="1"/>
</dbReference>
<dbReference type="SUPFAM" id="SSF52151">
    <property type="entry name" value="FabD/lysophospholipase-like"/>
    <property type="match status" value="1"/>
</dbReference>
<evidence type="ECO:0000256" key="1">
    <source>
        <dbReference type="ARBA" id="ARBA00022450"/>
    </source>
</evidence>
<dbReference type="SMART" id="SM00827">
    <property type="entry name" value="PKS_AT"/>
    <property type="match status" value="1"/>
</dbReference>
<dbReference type="InterPro" id="IPR014031">
    <property type="entry name" value="Ketoacyl_synth_C"/>
</dbReference>
<dbReference type="Gene3D" id="3.40.47.10">
    <property type="match status" value="1"/>
</dbReference>
<reference evidence="6" key="1">
    <citation type="submission" date="2020-05" db="EMBL/GenBank/DDBJ databases">
        <title>Structure and Biosynthesis of Myxolipoxazoles and Myxopyrimidinols: Unique Myxobacterial Fatty Acids Featuring Isoxazole and 4-Pyrimidinol Heterocycles.</title>
        <authorList>
            <person name="Popoff A."/>
            <person name="Hug J.J."/>
            <person name="Walesch S."/>
            <person name="Garcia R."/>
            <person name="Mueller R."/>
        </authorList>
    </citation>
    <scope>NUCLEOTIDE SEQUENCE</scope>
    <source>
        <strain evidence="6">Sg a32</strain>
    </source>
</reference>
<evidence type="ECO:0000256" key="2">
    <source>
        <dbReference type="ARBA" id="ARBA00022553"/>
    </source>
</evidence>
<evidence type="ECO:0000259" key="5">
    <source>
        <dbReference type="PROSITE" id="PS52004"/>
    </source>
</evidence>
<dbReference type="Pfam" id="PF16197">
    <property type="entry name" value="KAsynt_C_assoc"/>
    <property type="match status" value="1"/>
</dbReference>
<proteinExistence type="predicted"/>
<dbReference type="CDD" id="cd00833">
    <property type="entry name" value="PKS"/>
    <property type="match status" value="1"/>
</dbReference>
<dbReference type="InterPro" id="IPR016039">
    <property type="entry name" value="Thiolase-like"/>
</dbReference>
<dbReference type="GO" id="GO:0006633">
    <property type="term" value="P:fatty acid biosynthetic process"/>
    <property type="evidence" value="ECO:0007669"/>
    <property type="project" value="InterPro"/>
</dbReference>